<dbReference type="EMBL" id="BMQB01000008">
    <property type="protein sequence ID" value="GGK01847.1"/>
    <property type="molecule type" value="Genomic_DNA"/>
</dbReference>
<organism evidence="3 4">
    <name type="scientific">Pilimelia anulata</name>
    <dbReference type="NCBI Taxonomy" id="53371"/>
    <lineage>
        <taxon>Bacteria</taxon>
        <taxon>Bacillati</taxon>
        <taxon>Actinomycetota</taxon>
        <taxon>Actinomycetes</taxon>
        <taxon>Micromonosporales</taxon>
        <taxon>Micromonosporaceae</taxon>
        <taxon>Pilimelia</taxon>
    </lineage>
</organism>
<dbReference type="Proteomes" id="UP000649739">
    <property type="component" value="Unassembled WGS sequence"/>
</dbReference>
<reference evidence="3" key="1">
    <citation type="journal article" date="2014" name="Int. J. Syst. Evol. Microbiol.">
        <title>Complete genome sequence of Corynebacterium casei LMG S-19264T (=DSM 44701T), isolated from a smear-ripened cheese.</title>
        <authorList>
            <consortium name="US DOE Joint Genome Institute (JGI-PGF)"/>
            <person name="Walter F."/>
            <person name="Albersmeier A."/>
            <person name="Kalinowski J."/>
            <person name="Ruckert C."/>
        </authorList>
    </citation>
    <scope>NUCLEOTIDE SEQUENCE</scope>
    <source>
        <strain evidence="3">JCM 3090</strain>
    </source>
</reference>
<dbReference type="InterPro" id="IPR000917">
    <property type="entry name" value="Sulfatase_N"/>
</dbReference>
<feature type="domain" description="Sulfatase N-terminal" evidence="2">
    <location>
        <begin position="33"/>
        <end position="339"/>
    </location>
</feature>
<evidence type="ECO:0000259" key="2">
    <source>
        <dbReference type="Pfam" id="PF00884"/>
    </source>
</evidence>
<evidence type="ECO:0000313" key="4">
    <source>
        <dbReference type="Proteomes" id="UP000649739"/>
    </source>
</evidence>
<dbReference type="RefSeq" id="WP_189171234.1">
    <property type="nucleotide sequence ID" value="NZ_BMQB01000008.1"/>
</dbReference>
<evidence type="ECO:0000256" key="1">
    <source>
        <dbReference type="SAM" id="SignalP"/>
    </source>
</evidence>
<protein>
    <recommendedName>
        <fullName evidence="2">Sulfatase N-terminal domain-containing protein</fullName>
    </recommendedName>
</protein>
<reference evidence="3" key="2">
    <citation type="submission" date="2020-09" db="EMBL/GenBank/DDBJ databases">
        <authorList>
            <person name="Sun Q."/>
            <person name="Ohkuma M."/>
        </authorList>
    </citation>
    <scope>NUCLEOTIDE SEQUENCE</scope>
    <source>
        <strain evidence="3">JCM 3090</strain>
    </source>
</reference>
<accession>A0A8J3BD44</accession>
<sequence>MRAHRSVLAAAAVVLTTMAGGAAVIAAAPPQRPNVLVLLLDDARPESMVAMPRTRAWLGGNGRSYPNAVVTTPSCCPSRASIWSGRYAHNHGVVAQNAIGRLDHDRTVVHDLKTAGYRTAVVGKLFNAWKIHKQPPYVDRWALAGGGYDNALFNVDGKGVRARYSTTFIGEQINRYLDEFERDDNRPWFVNAGFVTPHSPFTPEPKYANVPFTWDGSPATREADRSDKPRYVRNFGKSEAEGSRTRQAQLRTQLSADDAIESIRRHLAARGELANTLVVFLSDNGKFWSEHGLMEKFMPYDAAERVPLLISLPGRIDRGTDNRLAANVDITPTILDAAGLAPSYATDGRSLLGGHRRDRILTEYWRDSDNGAGIPPWASTLVPDRYRYTEVYDDSGRVTDREYYDLAADPWQLTNLYGDRKPGNDPAVGPLAAALAAQRRCAGAACP</sequence>
<dbReference type="Gene3D" id="3.40.720.10">
    <property type="entry name" value="Alkaline Phosphatase, subunit A"/>
    <property type="match status" value="1"/>
</dbReference>
<keyword evidence="1" id="KW-0732">Signal</keyword>
<dbReference type="SUPFAM" id="SSF53649">
    <property type="entry name" value="Alkaline phosphatase-like"/>
    <property type="match status" value="1"/>
</dbReference>
<dbReference type="AlphaFoldDB" id="A0A8J3BD44"/>
<dbReference type="PANTHER" id="PTHR43108:SF8">
    <property type="entry name" value="SD21168P"/>
    <property type="match status" value="1"/>
</dbReference>
<evidence type="ECO:0000313" key="3">
    <source>
        <dbReference type="EMBL" id="GGK01847.1"/>
    </source>
</evidence>
<keyword evidence="4" id="KW-1185">Reference proteome</keyword>
<dbReference type="PANTHER" id="PTHR43108">
    <property type="entry name" value="N-ACETYLGLUCOSAMINE-6-SULFATASE FAMILY MEMBER"/>
    <property type="match status" value="1"/>
</dbReference>
<comment type="caution">
    <text evidence="3">The sequence shown here is derived from an EMBL/GenBank/DDBJ whole genome shotgun (WGS) entry which is preliminary data.</text>
</comment>
<feature type="signal peptide" evidence="1">
    <location>
        <begin position="1"/>
        <end position="22"/>
    </location>
</feature>
<dbReference type="Pfam" id="PF00884">
    <property type="entry name" value="Sulfatase"/>
    <property type="match status" value="1"/>
</dbReference>
<dbReference type="InterPro" id="IPR017850">
    <property type="entry name" value="Alkaline_phosphatase_core_sf"/>
</dbReference>
<gene>
    <name evidence="3" type="ORF">GCM10010123_34700</name>
</gene>
<name>A0A8J3BD44_9ACTN</name>
<proteinExistence type="predicted"/>
<feature type="chain" id="PRO_5039476527" description="Sulfatase N-terminal domain-containing protein" evidence="1">
    <location>
        <begin position="23"/>
        <end position="447"/>
    </location>
</feature>